<dbReference type="RefSeq" id="WP_075712284.1">
    <property type="nucleotide sequence ID" value="NZ_MJIE01000001.1"/>
</dbReference>
<protein>
    <recommendedName>
        <fullName evidence="3">HNH endonuclease</fullName>
    </recommendedName>
</protein>
<sequence>MQDFAKAFYHSKAWQTVRQTALIRDGGMCRVPGCNRPASVVHHKIKLTPYNINDPAVTLNLDNLISVCDVCHAKIHIRDKEDGRKAAAKRKAAEKIMRGNSILPPVIFVDGVPVEIGTQERQGLLVVVCGLIGSGKTTYCRKTGGAYTDLDEIKSRSKAEQIQRTEALIEKTGECMHITCLPTRAEWEMIASYEKIELIWIDTPYEVCMKRVKRRGRARDIQDLEHIAVANRRYLKEFKRSDVKHIFRCVRV</sequence>
<evidence type="ECO:0008006" key="3">
    <source>
        <dbReference type="Google" id="ProtNLM"/>
    </source>
</evidence>
<dbReference type="Gene3D" id="3.40.50.300">
    <property type="entry name" value="P-loop containing nucleotide triphosphate hydrolases"/>
    <property type="match status" value="1"/>
</dbReference>
<dbReference type="EMBL" id="MJIE01000001">
    <property type="protein sequence ID" value="OLR55289.1"/>
    <property type="molecule type" value="Genomic_DNA"/>
</dbReference>
<dbReference type="CDD" id="cd00085">
    <property type="entry name" value="HNHc"/>
    <property type="match status" value="1"/>
</dbReference>
<dbReference type="InterPro" id="IPR027417">
    <property type="entry name" value="P-loop_NTPase"/>
</dbReference>
<dbReference type="Proteomes" id="UP000187404">
    <property type="component" value="Unassembled WGS sequence"/>
</dbReference>
<keyword evidence="2" id="KW-1185">Reference proteome</keyword>
<evidence type="ECO:0000313" key="1">
    <source>
        <dbReference type="EMBL" id="OLR55289.1"/>
    </source>
</evidence>
<proteinExistence type="predicted"/>
<name>A0A1Q9JGG9_9FIRM</name>
<dbReference type="STRING" id="1261640.BHK98_03935"/>
<dbReference type="AlphaFoldDB" id="A0A1Q9JGG9"/>
<dbReference type="SUPFAM" id="SSF52540">
    <property type="entry name" value="P-loop containing nucleoside triphosphate hydrolases"/>
    <property type="match status" value="1"/>
</dbReference>
<evidence type="ECO:0000313" key="2">
    <source>
        <dbReference type="Proteomes" id="UP000187404"/>
    </source>
</evidence>
<reference evidence="1 2" key="1">
    <citation type="journal article" date="2016" name="Appl. Environ. Microbiol.">
        <title>Function and Phylogeny of Bacterial Butyryl Coenzyme A:Acetate Transferases and Their Diversity in the Proximal Colon of Swine.</title>
        <authorList>
            <person name="Trachsel J."/>
            <person name="Bayles D.O."/>
            <person name="Looft T."/>
            <person name="Levine U.Y."/>
            <person name="Allen H.K."/>
        </authorList>
    </citation>
    <scope>NUCLEOTIDE SEQUENCE [LARGE SCALE GENOMIC DNA]</scope>
    <source>
        <strain evidence="1 2">68-3-10</strain>
    </source>
</reference>
<comment type="caution">
    <text evidence="1">The sequence shown here is derived from an EMBL/GenBank/DDBJ whole genome shotgun (WGS) entry which is preliminary data.</text>
</comment>
<gene>
    <name evidence="1" type="ORF">BHK98_03935</name>
</gene>
<accession>A0A1Q9JGG9</accession>
<organism evidence="1 2">
    <name type="scientific">Hornefia porci</name>
    <dbReference type="NCBI Taxonomy" id="2652292"/>
    <lineage>
        <taxon>Bacteria</taxon>
        <taxon>Bacillati</taxon>
        <taxon>Bacillota</taxon>
        <taxon>Clostridia</taxon>
        <taxon>Peptostreptococcales</taxon>
        <taxon>Anaerovoracaceae</taxon>
        <taxon>Hornefia</taxon>
    </lineage>
</organism>
<dbReference type="InterPro" id="IPR003615">
    <property type="entry name" value="HNH_nuc"/>
</dbReference>